<evidence type="ECO:0000256" key="2">
    <source>
        <dbReference type="ARBA" id="ARBA00022840"/>
    </source>
</evidence>
<dbReference type="PROSITE" id="PS50901">
    <property type="entry name" value="FTSK"/>
    <property type="match status" value="1"/>
</dbReference>
<evidence type="ECO:0000313" key="6">
    <source>
        <dbReference type="EMBL" id="UGS27955.1"/>
    </source>
</evidence>
<evidence type="ECO:0000256" key="3">
    <source>
        <dbReference type="PROSITE-ProRule" id="PRU00289"/>
    </source>
</evidence>
<reference evidence="6 7" key="1">
    <citation type="submission" date="2023-01" db="EMBL/GenBank/DDBJ databases">
        <title>Characterization of estradiol degrading bacteria Microbacterium sp. MZT7 and reveal degrading genes through genome analysis.</title>
        <authorList>
            <person name="Hao P."/>
            <person name="Gao Y."/>
        </authorList>
    </citation>
    <scope>NUCLEOTIDE SEQUENCE [LARGE SCALE GENOMIC DNA]</scope>
    <source>
        <strain evidence="6 7">MZT7</strain>
    </source>
</reference>
<feature type="binding site" evidence="3">
    <location>
        <begin position="352"/>
        <end position="359"/>
    </location>
    <ligand>
        <name>ATP</name>
        <dbReference type="ChEBI" id="CHEBI:30616"/>
    </ligand>
</feature>
<dbReference type="Pfam" id="PF01580">
    <property type="entry name" value="FtsK_SpoIIIE"/>
    <property type="match status" value="1"/>
</dbReference>
<dbReference type="RefSeq" id="WP_231821187.1">
    <property type="nucleotide sequence ID" value="NZ_CP082781.1"/>
</dbReference>
<dbReference type="SUPFAM" id="SSF52540">
    <property type="entry name" value="P-loop containing nucleoside triphosphate hydrolases"/>
    <property type="match status" value="2"/>
</dbReference>
<feature type="domain" description="FtsK" evidence="5">
    <location>
        <begin position="334"/>
        <end position="517"/>
    </location>
</feature>
<dbReference type="Proteomes" id="UP001199642">
    <property type="component" value="Chromosome"/>
</dbReference>
<gene>
    <name evidence="6" type="ORF">K8F61_07275</name>
</gene>
<dbReference type="PANTHER" id="PTHR22683">
    <property type="entry name" value="SPORULATION PROTEIN RELATED"/>
    <property type="match status" value="1"/>
</dbReference>
<keyword evidence="7" id="KW-1185">Reference proteome</keyword>
<feature type="compositionally biased region" description="Low complexity" evidence="4">
    <location>
        <begin position="784"/>
        <end position="795"/>
    </location>
</feature>
<organism evidence="6 7">
    <name type="scientific">Microbacterium resistens</name>
    <dbReference type="NCBI Taxonomy" id="156977"/>
    <lineage>
        <taxon>Bacteria</taxon>
        <taxon>Bacillati</taxon>
        <taxon>Actinomycetota</taxon>
        <taxon>Actinomycetes</taxon>
        <taxon>Micrococcales</taxon>
        <taxon>Microbacteriaceae</taxon>
        <taxon>Microbacterium</taxon>
    </lineage>
</organism>
<dbReference type="SUPFAM" id="SSF52343">
    <property type="entry name" value="Ferredoxin reductase-like, C-terminal NADP-linked domain"/>
    <property type="match status" value="1"/>
</dbReference>
<evidence type="ECO:0000313" key="7">
    <source>
        <dbReference type="Proteomes" id="UP001199642"/>
    </source>
</evidence>
<proteinExistence type="predicted"/>
<keyword evidence="2 3" id="KW-0067">ATP-binding</keyword>
<evidence type="ECO:0000256" key="4">
    <source>
        <dbReference type="SAM" id="MobiDB-lite"/>
    </source>
</evidence>
<dbReference type="EMBL" id="CP082781">
    <property type="protein sequence ID" value="UGS27955.1"/>
    <property type="molecule type" value="Genomic_DNA"/>
</dbReference>
<feature type="region of interest" description="Disordered" evidence="4">
    <location>
        <begin position="784"/>
        <end position="805"/>
    </location>
</feature>
<sequence>MDPVEPLLLPAAPAPPRRTPLPVVAALVPVASGATLWALTGSMLSLAFAALGPLMLLASFVDAARHRRRDARRARIEQDEAWMRVQREYDERADEVRAALRRRSPDAFGVLVAPVRPAEAPEAATLTLGRGAVANPIRFHGGDGERARLFRNERRLLEDVPLTVRLADGVCVRGPRPVAEAVLRALVVQLCLRFPASRMRIVGEDLEALGVAGLPHAHGRVRGTWTVRVGRRDSADAVVGTNLVAVGADEEPPSGLATVLDVTDPATGLLRTPSGDERCAVEAISAAQAEEIADVLRDAADAEPGLPGAVALAELTRSPAAPGSLRAVFGAGTQGEVAIDLAEDGPHALVTGMTGTGKSELLVSWLAALAASHGPEEVSFVLADFKGGTAFERLRDLPHVAAIITDLDGDGAARGVRSLRAELRRRETELGACGARSIAEAEGRLSRLVIVVDEFAALLQEHPDLGAVFTDIAARGRALGMHLVLGTQRATGVVRDALAANCPLRLCLRVSDPADSRVMIGADDAAELPGDAGGRGLVLVRRPQDTAPVLMRVGRTQEEDLRRIAQDHAASPRATSPWLPPLPTDVDAATLRAASPEAMPEEAVVLGLSDDPEHQRQPVVVLRPGHDRGLAVFGGPGAGRSTLVRTVIGQVPSHRTIPDDPEAAWSIVEDLAEGRAAWPRALVCDDLDARLASFPAEYAVAWAERLQRVVRAAATRGCLVVFTASRSAGPVAALADLLPQRVVLRMPSRGEHLAAGGEPASFDPLRPDGRANLAGREIQIARLSGPAGHHGAGSATEEHRTPPWRPSAGVCGVIAPFPRRTAAALTSGVPGVTVRTLDQIAPGTGVQDLIAPSRTLLLVGEAEAWQRHWSLWHGVRDRGEILVVAEAARELRTLVGVRDLPPYARPDAGRAWSIRDGRGPARVLLPLEADPARAADVPAPIGPPQTRRAARQAVARADGREAGGA</sequence>
<dbReference type="InterPro" id="IPR002543">
    <property type="entry name" value="FtsK_dom"/>
</dbReference>
<evidence type="ECO:0000256" key="1">
    <source>
        <dbReference type="ARBA" id="ARBA00022741"/>
    </source>
</evidence>
<accession>A0ABY3RXB1</accession>
<dbReference type="InterPro" id="IPR050206">
    <property type="entry name" value="FtsK/SpoIIIE/SftA"/>
</dbReference>
<dbReference type="InterPro" id="IPR003593">
    <property type="entry name" value="AAA+_ATPase"/>
</dbReference>
<keyword evidence="6" id="KW-0132">Cell division</keyword>
<dbReference type="PANTHER" id="PTHR22683:SF1">
    <property type="entry name" value="TYPE VII SECRETION SYSTEM PROTEIN ESSC"/>
    <property type="match status" value="1"/>
</dbReference>
<dbReference type="GO" id="GO:0051301">
    <property type="term" value="P:cell division"/>
    <property type="evidence" value="ECO:0007669"/>
    <property type="project" value="UniProtKB-KW"/>
</dbReference>
<dbReference type="InterPro" id="IPR027417">
    <property type="entry name" value="P-loop_NTPase"/>
</dbReference>
<feature type="region of interest" description="Disordered" evidence="4">
    <location>
        <begin position="934"/>
        <end position="965"/>
    </location>
</feature>
<keyword evidence="6" id="KW-0131">Cell cycle</keyword>
<evidence type="ECO:0000259" key="5">
    <source>
        <dbReference type="PROSITE" id="PS50901"/>
    </source>
</evidence>
<keyword evidence="1 3" id="KW-0547">Nucleotide-binding</keyword>
<dbReference type="Gene3D" id="3.40.50.300">
    <property type="entry name" value="P-loop containing nucleotide triphosphate hydrolases"/>
    <property type="match status" value="3"/>
</dbReference>
<protein>
    <submittedName>
        <fullName evidence="6">Cell division protein FtsK</fullName>
    </submittedName>
</protein>
<dbReference type="SMART" id="SM00382">
    <property type="entry name" value="AAA"/>
    <property type="match status" value="2"/>
</dbReference>
<dbReference type="InterPro" id="IPR039261">
    <property type="entry name" value="FNR_nucleotide-bd"/>
</dbReference>
<dbReference type="CDD" id="cd01127">
    <property type="entry name" value="TrwB_TraG_TraD_VirD4"/>
    <property type="match status" value="1"/>
</dbReference>
<name>A0ABY3RXB1_9MICO</name>